<sequence length="104" mass="12671">MNKKINKLSKLTEYYDLYKLLLTNLQQEIFELYYFEDFSLSEIANNRKVARSTIHDILKSVEKNLIQFEDKLKLNYQNKKLLKLILKIKDQDLQDDFFNLLKKY</sequence>
<dbReference type="Proteomes" id="UP000019450">
    <property type="component" value="Chromosome"/>
</dbReference>
<keyword evidence="5" id="KW-1185">Reference proteome</keyword>
<proteinExistence type="inferred from homology"/>
<evidence type="ECO:0000313" key="4">
    <source>
        <dbReference type="EMBL" id="AHK22580.1"/>
    </source>
</evidence>
<dbReference type="AlphaFoldDB" id="W8GT27"/>
<evidence type="ECO:0000256" key="2">
    <source>
        <dbReference type="ARBA" id="ARBA00024764"/>
    </source>
</evidence>
<dbReference type="HAMAP" id="MF_00245">
    <property type="entry name" value="UPF0122"/>
    <property type="match status" value="1"/>
</dbReference>
<dbReference type="Gene3D" id="1.10.10.10">
    <property type="entry name" value="Winged helix-like DNA-binding domain superfamily/Winged helix DNA-binding domain"/>
    <property type="match status" value="1"/>
</dbReference>
<dbReference type="InterPro" id="IPR007394">
    <property type="entry name" value="UPF0122"/>
</dbReference>
<protein>
    <recommendedName>
        <fullName evidence="3">UPF0122 protein X271_00475</fullName>
    </recommendedName>
</protein>
<comment type="function">
    <text evidence="2 3">Might take part in the signal recognition particle (SRP) pathway. This is inferred from the conservation of its genetic proximity to ftsY/ffh. May be a regulatory protein.</text>
</comment>
<dbReference type="HOGENOM" id="CLU_129218_1_1_14"/>
<dbReference type="RefSeq" id="WP_025208868.1">
    <property type="nucleotide sequence ID" value="NZ_CP006932.1"/>
</dbReference>
<organism evidence="4 5">
    <name type="scientific">Candidatus Hepatoplasma crinochetorum Av</name>
    <dbReference type="NCBI Taxonomy" id="1427984"/>
    <lineage>
        <taxon>Bacteria</taxon>
        <taxon>Bacillati</taxon>
        <taxon>Mycoplasmatota</taxon>
        <taxon>Mollicutes</taxon>
        <taxon>Candidatus Hepatoplasmataceae</taxon>
        <taxon>Candidatus Hepatoplasma</taxon>
    </lineage>
</organism>
<dbReference type="InterPro" id="IPR036388">
    <property type="entry name" value="WH-like_DNA-bd_sf"/>
</dbReference>
<gene>
    <name evidence="4" type="ORF">X271_00475</name>
</gene>
<dbReference type="SUPFAM" id="SSF88659">
    <property type="entry name" value="Sigma3 and sigma4 domains of RNA polymerase sigma factors"/>
    <property type="match status" value="1"/>
</dbReference>
<accession>W8GT27</accession>
<dbReference type="PANTHER" id="PTHR40083:SF1">
    <property type="entry name" value="UPF0122 PROTEIN YLXM"/>
    <property type="match status" value="1"/>
</dbReference>
<dbReference type="InterPro" id="IPR013324">
    <property type="entry name" value="RNA_pol_sigma_r3/r4-like"/>
</dbReference>
<reference evidence="4 5" key="1">
    <citation type="journal article" date="2014" name="Genome Biol. Evol.">
        <title>Phylogenomics of "Candidatus Hepatoplasma crinochetorum," a Lineage of Mollicutes Associated with Noninsect Arthropods.</title>
        <authorList>
            <person name="Leclercq S."/>
            <person name="Dittmer J."/>
            <person name="Bouchon D."/>
            <person name="Cordaux R."/>
        </authorList>
    </citation>
    <scope>NUCLEOTIDE SEQUENCE [LARGE SCALE GENOMIC DNA]</scope>
    <source>
        <strain evidence="4 5">Av</strain>
    </source>
</reference>
<dbReference type="Pfam" id="PF04297">
    <property type="entry name" value="UPF0122"/>
    <property type="match status" value="1"/>
</dbReference>
<dbReference type="PANTHER" id="PTHR40083">
    <property type="entry name" value="UPF0122 PROTEIN CBO2450/CLC_2298"/>
    <property type="match status" value="1"/>
</dbReference>
<evidence type="ECO:0000256" key="3">
    <source>
        <dbReference type="HAMAP-Rule" id="MF_00245"/>
    </source>
</evidence>
<evidence type="ECO:0000256" key="1">
    <source>
        <dbReference type="ARBA" id="ARBA00008720"/>
    </source>
</evidence>
<dbReference type="STRING" id="1427984.X271_00475"/>
<dbReference type="KEGG" id="hcr:X271_00475"/>
<dbReference type="OrthoDB" id="404035at2"/>
<dbReference type="EMBL" id="CP006932">
    <property type="protein sequence ID" value="AHK22580.1"/>
    <property type="molecule type" value="Genomic_DNA"/>
</dbReference>
<evidence type="ECO:0000313" key="5">
    <source>
        <dbReference type="Proteomes" id="UP000019450"/>
    </source>
</evidence>
<dbReference type="eggNOG" id="COG2739">
    <property type="taxonomic scope" value="Bacteria"/>
</dbReference>
<name>W8GT27_9MOLU</name>
<comment type="similarity">
    <text evidence="1 3">Belongs to the UPF0122 family.</text>
</comment>